<feature type="transmembrane region" description="Helical" evidence="1">
    <location>
        <begin position="116"/>
        <end position="135"/>
    </location>
</feature>
<feature type="transmembrane region" description="Helical" evidence="1">
    <location>
        <begin position="147"/>
        <end position="173"/>
    </location>
</feature>
<keyword evidence="1" id="KW-0472">Membrane</keyword>
<keyword evidence="1" id="KW-1133">Transmembrane helix</keyword>
<dbReference type="PANTHER" id="PTHR37422:SF13">
    <property type="entry name" value="LIPOPOLYSACCHARIDE BIOSYNTHESIS PROTEIN PA4999-RELATED"/>
    <property type="match status" value="1"/>
</dbReference>
<dbReference type="EMBL" id="RSDW01000001">
    <property type="protein sequence ID" value="RSL16402.1"/>
    <property type="molecule type" value="Genomic_DNA"/>
</dbReference>
<keyword evidence="3" id="KW-1185">Reference proteome</keyword>
<gene>
    <name evidence="2" type="ORF">EDE15_1915</name>
</gene>
<sequence length="485" mass="54488">MPILRKTRDRYTGAEKALLVPVIPVGPRSISMQIFHFLFCFSLLTSSFDLALVVNVGGTVRASQVALLVVCFGGMIVMQQKLRFISPIGFPALVVWGIVQTLFLPFSSFLIKGVTYNIWLWYNIVALACVVQLYYRSGYTYSLVRFYVGSFGAIAVFGLYQFVAPLTGLPAFLVTQFWLPHLARINGFSYEPSYFATYMLLGWVTLLHLLIARVEGFSSSTWKVIFAIETIALVLSSSRTAWLFMSLEAALRIIPVVSSALLLQLKRLSVGKWRVNRWQLLVFPLGILMFMVIPRIDMILRDYNLLFLLSGTGLQGTTAHSVDDRAGAFSDTLQVFRENPFIGRSLGGVSPSIAALHGFHPQTMEESKEYEGLSVFAEVLASSGLIGIIPFLIFLYQTTVFPRKLGKLFRKDAFGQMLLALCRAMTYGWLILQLNQNILRPYVWLHLTIICVVAANLEFAKRSMQMQPMLWNVKPACDMTLSPES</sequence>
<dbReference type="Proteomes" id="UP000269669">
    <property type="component" value="Unassembled WGS sequence"/>
</dbReference>
<dbReference type="InterPro" id="IPR051533">
    <property type="entry name" value="WaaL-like"/>
</dbReference>
<feature type="transmembrane region" description="Helical" evidence="1">
    <location>
        <begin position="193"/>
        <end position="212"/>
    </location>
</feature>
<keyword evidence="1" id="KW-0812">Transmembrane</keyword>
<evidence type="ECO:0000256" key="1">
    <source>
        <dbReference type="SAM" id="Phobius"/>
    </source>
</evidence>
<dbReference type="PANTHER" id="PTHR37422">
    <property type="entry name" value="TEICHURONIC ACID BIOSYNTHESIS PROTEIN TUAE"/>
    <property type="match status" value="1"/>
</dbReference>
<comment type="caution">
    <text evidence="2">The sequence shown here is derived from an EMBL/GenBank/DDBJ whole genome shotgun (WGS) entry which is preliminary data.</text>
</comment>
<feature type="transmembrane region" description="Helical" evidence="1">
    <location>
        <begin position="442"/>
        <end position="460"/>
    </location>
</feature>
<organism evidence="2 3">
    <name type="scientific">Edaphobacter aggregans</name>
    <dbReference type="NCBI Taxonomy" id="570835"/>
    <lineage>
        <taxon>Bacteria</taxon>
        <taxon>Pseudomonadati</taxon>
        <taxon>Acidobacteriota</taxon>
        <taxon>Terriglobia</taxon>
        <taxon>Terriglobales</taxon>
        <taxon>Acidobacteriaceae</taxon>
        <taxon>Edaphobacter</taxon>
    </lineage>
</organism>
<feature type="transmembrane region" description="Helical" evidence="1">
    <location>
        <begin position="60"/>
        <end position="78"/>
    </location>
</feature>
<proteinExistence type="predicted"/>
<name>A0A3R9NXZ2_9BACT</name>
<dbReference type="AlphaFoldDB" id="A0A3R9NXZ2"/>
<feature type="transmembrane region" description="Helical" evidence="1">
    <location>
        <begin position="90"/>
        <end position="110"/>
    </location>
</feature>
<feature type="transmembrane region" description="Helical" evidence="1">
    <location>
        <begin position="373"/>
        <end position="396"/>
    </location>
</feature>
<feature type="transmembrane region" description="Helical" evidence="1">
    <location>
        <begin position="34"/>
        <end position="54"/>
    </location>
</feature>
<protein>
    <recommendedName>
        <fullName evidence="4">O-antigen ligase-like membrane protein</fullName>
    </recommendedName>
</protein>
<reference evidence="2 3" key="1">
    <citation type="submission" date="2018-12" db="EMBL/GenBank/DDBJ databases">
        <title>Sequencing of bacterial isolates from soil warming experiment in Harvard Forest, Massachusetts, USA.</title>
        <authorList>
            <person name="Deangelis K."/>
        </authorList>
    </citation>
    <scope>NUCLEOTIDE SEQUENCE [LARGE SCALE GENOMIC DNA]</scope>
    <source>
        <strain evidence="2 3">EB153</strain>
    </source>
</reference>
<evidence type="ECO:0000313" key="2">
    <source>
        <dbReference type="EMBL" id="RSL16402.1"/>
    </source>
</evidence>
<feature type="transmembrane region" description="Helical" evidence="1">
    <location>
        <begin position="417"/>
        <end position="436"/>
    </location>
</feature>
<feature type="transmembrane region" description="Helical" evidence="1">
    <location>
        <begin position="278"/>
        <end position="296"/>
    </location>
</feature>
<evidence type="ECO:0008006" key="4">
    <source>
        <dbReference type="Google" id="ProtNLM"/>
    </source>
</evidence>
<accession>A0A3R9NXZ2</accession>
<evidence type="ECO:0000313" key="3">
    <source>
        <dbReference type="Proteomes" id="UP000269669"/>
    </source>
</evidence>